<feature type="transmembrane region" description="Helical" evidence="1">
    <location>
        <begin position="99"/>
        <end position="120"/>
    </location>
</feature>
<keyword evidence="1" id="KW-0472">Membrane</keyword>
<dbReference type="AlphaFoldDB" id="A0A1M4E7N1"/>
<sequence length="657" mass="69150">MTELSDRESELISAHEQERPARELGGPLKLGVWIVAGLLSAYSLVVVFRPVEAIEHRMTFLAVALPLVFLCYRSGLAPYARRLLRRPAPVVAEGPRVEWPSAADWLLAAASLAVLLYPLLDIDAFRDRGSGAALTDVDIVAGLVLTVLLLEAVRRTVGWSFAVICIIFLIYTYYGAYLPIDWTIGHIGFDLGQIISQLYTGTEGFFGVPMQVAASYIILFTIYGAVLDYSGASKFFIDLSFAAFRKSRAAPGRTVTTAGFLLGTVSGSGVATTVSLGSVAWPVLRRAGYPKEPAGGILAAGGIGAILSPPTLGAAAFIIAEYLGIGYLQVLLYATIPTLLYYLGIFLAIEIDSRRFGTHAVQVDAPGVGRLLLRFGYHFSSLILIVVLMALDRSAFQSVVIATVVAFLLSFLDPQHRMGPKRIGQALAKGALGVLPVTAVCAAAGIIVGAITLTGLGQNLADIIVDLGAGNLIITTVMAAIAVLLLGLAVPVTASFIIAAVIIGPALFDLGVSQSEAYMFVFYYAVLSEVSPPTALSAVAAAAITGGNTYRTMMMTWRYTLPAFLVPFAFVLTPNGQALLGQGPFGTVVLMTAVSAVAVAALAVATGGLAAWPERLLSAVAAVLLLFLEPVPIVAGLAVLAVAAAVHLIRSRRRDPS</sequence>
<feature type="transmembrane region" description="Helical" evidence="1">
    <location>
        <begin position="556"/>
        <end position="573"/>
    </location>
</feature>
<organism evidence="3">
    <name type="scientific">Nonomuraea gerenzanensis</name>
    <dbReference type="NCBI Taxonomy" id="93944"/>
    <lineage>
        <taxon>Bacteria</taxon>
        <taxon>Bacillati</taxon>
        <taxon>Actinomycetota</taxon>
        <taxon>Actinomycetes</taxon>
        <taxon>Streptosporangiales</taxon>
        <taxon>Streptosporangiaceae</taxon>
        <taxon>Nonomuraea</taxon>
    </lineage>
</organism>
<proteinExistence type="predicted"/>
<evidence type="ECO:0000256" key="1">
    <source>
        <dbReference type="SAM" id="Phobius"/>
    </source>
</evidence>
<feature type="transmembrane region" description="Helical" evidence="1">
    <location>
        <begin position="616"/>
        <end position="649"/>
    </location>
</feature>
<dbReference type="NCBIfam" id="TIGR02123">
    <property type="entry name" value="TRAP_fused"/>
    <property type="match status" value="1"/>
</dbReference>
<feature type="transmembrane region" description="Helical" evidence="1">
    <location>
        <begin position="132"/>
        <end position="150"/>
    </location>
</feature>
<feature type="transmembrane region" description="Helical" evidence="1">
    <location>
        <begin position="331"/>
        <end position="351"/>
    </location>
</feature>
<dbReference type="Pfam" id="PF06808">
    <property type="entry name" value="DctM"/>
    <property type="match status" value="1"/>
</dbReference>
<dbReference type="InterPro" id="IPR011853">
    <property type="entry name" value="TRAP_DctM-Dct_fused"/>
</dbReference>
<keyword evidence="1" id="KW-1133">Transmembrane helix</keyword>
<keyword evidence="1" id="KW-0812">Transmembrane</keyword>
<feature type="transmembrane region" description="Helical" evidence="1">
    <location>
        <begin position="60"/>
        <end position="79"/>
    </location>
</feature>
<evidence type="ECO:0000313" key="3">
    <source>
        <dbReference type="EMBL" id="SBO94879.1"/>
    </source>
</evidence>
<accession>A0A1M4E7N1</accession>
<feature type="transmembrane region" description="Helical" evidence="1">
    <location>
        <begin position="395"/>
        <end position="412"/>
    </location>
</feature>
<feature type="transmembrane region" description="Helical" evidence="1">
    <location>
        <begin position="30"/>
        <end position="48"/>
    </location>
</feature>
<name>A0A1M4E7N1_9ACTN</name>
<feature type="transmembrane region" description="Helical" evidence="1">
    <location>
        <begin position="585"/>
        <end position="610"/>
    </location>
</feature>
<feature type="domain" description="TRAP C4-dicarboxylate transport system permease DctM subunit" evidence="2">
    <location>
        <begin position="145"/>
        <end position="566"/>
    </location>
</feature>
<dbReference type="PANTHER" id="PTHR43849:SF2">
    <property type="entry name" value="BLL3936 PROTEIN"/>
    <property type="match status" value="1"/>
</dbReference>
<feature type="transmembrane region" description="Helical" evidence="1">
    <location>
        <begin position="371"/>
        <end position="389"/>
    </location>
</feature>
<feature type="transmembrane region" description="Helical" evidence="1">
    <location>
        <begin position="260"/>
        <end position="284"/>
    </location>
</feature>
<gene>
    <name evidence="3" type="ORF">BN4615_P4395</name>
</gene>
<feature type="transmembrane region" description="Helical" evidence="1">
    <location>
        <begin position="205"/>
        <end position="226"/>
    </location>
</feature>
<dbReference type="EMBL" id="LT559118">
    <property type="protein sequence ID" value="SBO94879.1"/>
    <property type="molecule type" value="Genomic_DNA"/>
</dbReference>
<protein>
    <submittedName>
        <fullName evidence="3">TRAP-type uncharacterized transport system, fused permease component</fullName>
    </submittedName>
</protein>
<evidence type="ECO:0000259" key="2">
    <source>
        <dbReference type="Pfam" id="PF06808"/>
    </source>
</evidence>
<feature type="transmembrane region" description="Helical" evidence="1">
    <location>
        <begin position="432"/>
        <end position="457"/>
    </location>
</feature>
<feature type="transmembrane region" description="Helical" evidence="1">
    <location>
        <begin position="477"/>
        <end position="508"/>
    </location>
</feature>
<dbReference type="PANTHER" id="PTHR43849">
    <property type="entry name" value="BLL3936 PROTEIN"/>
    <property type="match status" value="1"/>
</dbReference>
<dbReference type="InterPro" id="IPR010656">
    <property type="entry name" value="DctM"/>
</dbReference>
<dbReference type="RefSeq" id="WP_225274294.1">
    <property type="nucleotide sequence ID" value="NZ_CP084058.1"/>
</dbReference>
<feature type="transmembrane region" description="Helical" evidence="1">
    <location>
        <begin position="520"/>
        <end position="544"/>
    </location>
</feature>
<feature type="transmembrane region" description="Helical" evidence="1">
    <location>
        <begin position="156"/>
        <end position="174"/>
    </location>
</feature>
<reference evidence="3" key="1">
    <citation type="submission" date="2016-04" db="EMBL/GenBank/DDBJ databases">
        <authorList>
            <person name="Evans L.H."/>
            <person name="Alamgir A."/>
            <person name="Owens N."/>
            <person name="Weber N.D."/>
            <person name="Virtaneva K."/>
            <person name="Barbian K."/>
            <person name="Babar A."/>
            <person name="Rosenke K."/>
        </authorList>
    </citation>
    <scope>NUCLEOTIDE SEQUENCE</scope>
    <source>
        <strain evidence="3">Nono1</strain>
    </source>
</reference>
<feature type="transmembrane region" description="Helical" evidence="1">
    <location>
        <begin position="296"/>
        <end position="319"/>
    </location>
</feature>